<dbReference type="Pfam" id="PF17853">
    <property type="entry name" value="GGDEF_2"/>
    <property type="match status" value="1"/>
</dbReference>
<dbReference type="InterPro" id="IPR051448">
    <property type="entry name" value="CdaR-like_regulators"/>
</dbReference>
<dbReference type="SUPFAM" id="SSF46689">
    <property type="entry name" value="Homeodomain-like"/>
    <property type="match status" value="1"/>
</dbReference>
<reference evidence="5 6" key="1">
    <citation type="submission" date="2022-12" db="EMBL/GenBank/DDBJ databases">
        <title>Draft genome sequence of Paenibacillus sp. dW9.</title>
        <authorList>
            <person name="Choi E.-W."/>
            <person name="Kim D.-U."/>
        </authorList>
    </citation>
    <scope>NUCLEOTIDE SEQUENCE [LARGE SCALE GENOMIC DNA]</scope>
    <source>
        <strain evidence="6">dW9</strain>
    </source>
</reference>
<dbReference type="Gene3D" id="1.10.10.2840">
    <property type="entry name" value="PucR C-terminal helix-turn-helix domain"/>
    <property type="match status" value="1"/>
</dbReference>
<evidence type="ECO:0000259" key="4">
    <source>
        <dbReference type="Pfam" id="PF17853"/>
    </source>
</evidence>
<keyword evidence="6" id="KW-1185">Reference proteome</keyword>
<dbReference type="InterPro" id="IPR025736">
    <property type="entry name" value="PucR_C-HTH_dom"/>
</dbReference>
<dbReference type="PANTHER" id="PTHR33744">
    <property type="entry name" value="CARBOHYDRATE DIACID REGULATOR"/>
    <property type="match status" value="1"/>
</dbReference>
<dbReference type="Pfam" id="PF05651">
    <property type="entry name" value="Diacid_rec"/>
    <property type="match status" value="1"/>
</dbReference>
<proteinExistence type="inferred from homology"/>
<sequence length="365" mass="42012">MLTSDIAQEIVNETMTRLHRNINIMNASGIIIASGDRSRINQFHEGALEVIQTRKPLLITKKDKMQWQGTLAGINLPIEFQGKLVGVIGITGEPDEVEEFGELVKMTTELMIRQSFLASQSEWKQTFVTMIIEEWIKPAPNWTFIDQRLDLLQLQIHPPYQIIIIDMKERNIQNQALIDRVTKIVGESNGLVGFLNANKLLFLSTGLSETKRISNLSLLKDALQLSKIKFTIGVGGKVDKRETTYISYQEAELALLIESREGEVTFYSDIEVQALVYQLDEDIKRRYVNRVFPNMTHKQIETLKAFFSCNLNITETAKILYIHRNTLIYRLRKIKEETGYDPFVFNKAVPLQLAVWILEREVPRK</sequence>
<dbReference type="PANTHER" id="PTHR33744:SF15">
    <property type="entry name" value="CARBOHYDRATE DIACID REGULATOR"/>
    <property type="match status" value="1"/>
</dbReference>
<gene>
    <name evidence="5" type="ORF">O9H85_04765</name>
</gene>
<feature type="domain" description="CdaR GGDEF-like" evidence="4">
    <location>
        <begin position="145"/>
        <end position="255"/>
    </location>
</feature>
<dbReference type="InterPro" id="IPR008599">
    <property type="entry name" value="Diacid_rec"/>
</dbReference>
<dbReference type="Proteomes" id="UP001527882">
    <property type="component" value="Unassembled WGS sequence"/>
</dbReference>
<evidence type="ECO:0000256" key="1">
    <source>
        <dbReference type="ARBA" id="ARBA00006754"/>
    </source>
</evidence>
<comment type="caution">
    <text evidence="5">The sequence shown here is derived from an EMBL/GenBank/DDBJ whole genome shotgun (WGS) entry which is preliminary data.</text>
</comment>
<dbReference type="InterPro" id="IPR041522">
    <property type="entry name" value="CdaR_GGDEF"/>
</dbReference>
<evidence type="ECO:0000313" key="6">
    <source>
        <dbReference type="Proteomes" id="UP001527882"/>
    </source>
</evidence>
<feature type="domain" description="PucR C-terminal helix-turn-helix" evidence="3">
    <location>
        <begin position="300"/>
        <end position="355"/>
    </location>
</feature>
<organism evidence="5 6">
    <name type="scientific">Paenibacillus gyeongsangnamensis</name>
    <dbReference type="NCBI Taxonomy" id="3388067"/>
    <lineage>
        <taxon>Bacteria</taxon>
        <taxon>Bacillati</taxon>
        <taxon>Bacillota</taxon>
        <taxon>Bacilli</taxon>
        <taxon>Bacillales</taxon>
        <taxon>Paenibacillaceae</taxon>
        <taxon>Paenibacillus</taxon>
    </lineage>
</organism>
<evidence type="ECO:0000313" key="5">
    <source>
        <dbReference type="EMBL" id="MCZ8511744.1"/>
    </source>
</evidence>
<dbReference type="InterPro" id="IPR042070">
    <property type="entry name" value="PucR_C-HTH_sf"/>
</dbReference>
<feature type="domain" description="Putative sugar diacid recognition" evidence="2">
    <location>
        <begin position="2"/>
        <end position="135"/>
    </location>
</feature>
<dbReference type="InterPro" id="IPR009057">
    <property type="entry name" value="Homeodomain-like_sf"/>
</dbReference>
<dbReference type="RefSeq" id="WP_269880135.1">
    <property type="nucleotide sequence ID" value="NZ_JAQAGZ010000002.1"/>
</dbReference>
<comment type="similarity">
    <text evidence="1">Belongs to the CdaR family.</text>
</comment>
<name>A0ABT4Q4D8_9BACL</name>
<accession>A0ABT4Q4D8</accession>
<evidence type="ECO:0000259" key="3">
    <source>
        <dbReference type="Pfam" id="PF13556"/>
    </source>
</evidence>
<dbReference type="EMBL" id="JAQAGZ010000002">
    <property type="protein sequence ID" value="MCZ8511744.1"/>
    <property type="molecule type" value="Genomic_DNA"/>
</dbReference>
<protein>
    <submittedName>
        <fullName evidence="5">Helix-turn-helix domain-containing protein</fullName>
    </submittedName>
</protein>
<dbReference type="Pfam" id="PF13556">
    <property type="entry name" value="HTH_30"/>
    <property type="match status" value="1"/>
</dbReference>
<evidence type="ECO:0000259" key="2">
    <source>
        <dbReference type="Pfam" id="PF05651"/>
    </source>
</evidence>